<evidence type="ECO:0000313" key="1">
    <source>
        <dbReference type="EMBL" id="MQM02369.1"/>
    </source>
</evidence>
<organism evidence="1 2">
    <name type="scientific">Colocasia esculenta</name>
    <name type="common">Wild taro</name>
    <name type="synonym">Arum esculentum</name>
    <dbReference type="NCBI Taxonomy" id="4460"/>
    <lineage>
        <taxon>Eukaryota</taxon>
        <taxon>Viridiplantae</taxon>
        <taxon>Streptophyta</taxon>
        <taxon>Embryophyta</taxon>
        <taxon>Tracheophyta</taxon>
        <taxon>Spermatophyta</taxon>
        <taxon>Magnoliopsida</taxon>
        <taxon>Liliopsida</taxon>
        <taxon>Araceae</taxon>
        <taxon>Aroideae</taxon>
        <taxon>Colocasieae</taxon>
        <taxon>Colocasia</taxon>
    </lineage>
</organism>
<proteinExistence type="predicted"/>
<dbReference type="AlphaFoldDB" id="A0A843VZM4"/>
<reference evidence="1" key="1">
    <citation type="submission" date="2017-07" db="EMBL/GenBank/DDBJ databases">
        <title>Taro Niue Genome Assembly and Annotation.</title>
        <authorList>
            <person name="Atibalentja N."/>
            <person name="Keating K."/>
            <person name="Fields C.J."/>
        </authorList>
    </citation>
    <scope>NUCLEOTIDE SEQUENCE</scope>
    <source>
        <strain evidence="1">Niue_2</strain>
        <tissue evidence="1">Leaf</tissue>
    </source>
</reference>
<gene>
    <name evidence="1" type="ORF">Taro_035135</name>
</gene>
<sequence length="185" mass="20066">MLVCRVAPLVEHCYTCLWLLSALYWLVVNSGEVLPEFFSIGSGGSEVSPELCGARFWLLLRCPLERFAVVLVRVSLRTVPCSFLSIAVLPQGLRCAVYLAGAFWWVCPERCLGGSGGGSSRTCLRCFCSSACCSVSLCWSVLLVVWVVRAGEGSSQDRPFVDSGRGSSQECSVFILGYRCVASVV</sequence>
<dbReference type="Proteomes" id="UP000652761">
    <property type="component" value="Unassembled WGS sequence"/>
</dbReference>
<accession>A0A843VZM4</accession>
<keyword evidence="2" id="KW-1185">Reference proteome</keyword>
<protein>
    <submittedName>
        <fullName evidence="1">Uncharacterized protein</fullName>
    </submittedName>
</protein>
<name>A0A843VZM4_COLES</name>
<comment type="caution">
    <text evidence="1">The sequence shown here is derived from an EMBL/GenBank/DDBJ whole genome shotgun (WGS) entry which is preliminary data.</text>
</comment>
<dbReference type="EMBL" id="NMUH01002844">
    <property type="protein sequence ID" value="MQM02369.1"/>
    <property type="molecule type" value="Genomic_DNA"/>
</dbReference>
<evidence type="ECO:0000313" key="2">
    <source>
        <dbReference type="Proteomes" id="UP000652761"/>
    </source>
</evidence>